<organism evidence="1">
    <name type="scientific">Rhizophora mucronata</name>
    <name type="common">Asiatic mangrove</name>
    <dbReference type="NCBI Taxonomy" id="61149"/>
    <lineage>
        <taxon>Eukaryota</taxon>
        <taxon>Viridiplantae</taxon>
        <taxon>Streptophyta</taxon>
        <taxon>Embryophyta</taxon>
        <taxon>Tracheophyta</taxon>
        <taxon>Spermatophyta</taxon>
        <taxon>Magnoliopsida</taxon>
        <taxon>eudicotyledons</taxon>
        <taxon>Gunneridae</taxon>
        <taxon>Pentapetalae</taxon>
        <taxon>rosids</taxon>
        <taxon>fabids</taxon>
        <taxon>Malpighiales</taxon>
        <taxon>Rhizophoraceae</taxon>
        <taxon>Rhizophora</taxon>
    </lineage>
</organism>
<sequence length="40" mass="4806">MWESLGFASPQMRGIDERAEQFISRFRAEMEFQEKIARLL</sequence>
<name>A0A2P2QSW8_RHIMU</name>
<dbReference type="AlphaFoldDB" id="A0A2P2QSW8"/>
<dbReference type="Pfam" id="PF05553">
    <property type="entry name" value="DUF761"/>
    <property type="match status" value="1"/>
</dbReference>
<accession>A0A2P2QSW8</accession>
<reference evidence="1" key="1">
    <citation type="submission" date="2018-02" db="EMBL/GenBank/DDBJ databases">
        <title>Rhizophora mucronata_Transcriptome.</title>
        <authorList>
            <person name="Meera S.P."/>
            <person name="Sreeshan A."/>
            <person name="Augustine A."/>
        </authorList>
    </citation>
    <scope>NUCLEOTIDE SEQUENCE</scope>
    <source>
        <tissue evidence="1">Leaf</tissue>
    </source>
</reference>
<proteinExistence type="predicted"/>
<evidence type="ECO:0000313" key="1">
    <source>
        <dbReference type="EMBL" id="MBX70018.1"/>
    </source>
</evidence>
<protein>
    <submittedName>
        <fullName evidence="1">Uncharacterized protein</fullName>
    </submittedName>
</protein>
<dbReference type="InterPro" id="IPR008480">
    <property type="entry name" value="DUF761_pln"/>
</dbReference>
<dbReference type="EMBL" id="GGEC01089534">
    <property type="protein sequence ID" value="MBX70018.1"/>
    <property type="molecule type" value="Transcribed_RNA"/>
</dbReference>